<dbReference type="EMBL" id="LR593887">
    <property type="protein sequence ID" value="VTS07095.1"/>
    <property type="molecule type" value="Genomic_DNA"/>
</dbReference>
<dbReference type="EMBL" id="LR586016">
    <property type="protein sequence ID" value="VIP04868.1"/>
    <property type="molecule type" value="Genomic_DNA"/>
</dbReference>
<accession>A0A6C2YT06</accession>
<proteinExistence type="predicted"/>
<gene>
    <name evidence="1" type="ORF">GMBLW1_43250</name>
</gene>
<keyword evidence="2" id="KW-1185">Reference proteome</keyword>
<reference evidence="1" key="1">
    <citation type="submission" date="2019-04" db="EMBL/GenBank/DDBJ databases">
        <authorList>
            <consortium name="Science for Life Laboratories"/>
        </authorList>
    </citation>
    <scope>NUCLEOTIDE SEQUENCE</scope>
    <source>
        <strain evidence="1">MBLW1</strain>
    </source>
</reference>
<protein>
    <submittedName>
        <fullName evidence="1">Uncharacterized protein</fullName>
    </submittedName>
</protein>
<organism evidence="1">
    <name type="scientific">Tuwongella immobilis</name>
    <dbReference type="NCBI Taxonomy" id="692036"/>
    <lineage>
        <taxon>Bacteria</taxon>
        <taxon>Pseudomonadati</taxon>
        <taxon>Planctomycetota</taxon>
        <taxon>Planctomycetia</taxon>
        <taxon>Gemmatales</taxon>
        <taxon>Gemmataceae</taxon>
        <taxon>Tuwongella</taxon>
    </lineage>
</organism>
<dbReference type="AlphaFoldDB" id="A0A6C2YT06"/>
<dbReference type="KEGG" id="tim:GMBLW1_43250"/>
<evidence type="ECO:0000313" key="2">
    <source>
        <dbReference type="Proteomes" id="UP000464378"/>
    </source>
</evidence>
<evidence type="ECO:0000313" key="1">
    <source>
        <dbReference type="EMBL" id="VIP04868.1"/>
    </source>
</evidence>
<dbReference type="RefSeq" id="WP_162659892.1">
    <property type="nucleotide sequence ID" value="NZ_LR593887.1"/>
</dbReference>
<dbReference type="InParanoid" id="A0A6C2YT06"/>
<sequence length="899" mass="100722">MAFNPFSAFRKYFKPMMAALAVMCMFIFVLSSGLGNGGDFFDQLPRWLNKGARGPTIATIYGQNYDSERIEQVRRERQFVSDYMSSLMPLAELSLLSELKTDGLNKLSDEVKATLRPIVEMRLSMLQNENADPRQNQMLFFQYFQSMQQSLPRLQAMLSTKQSALESENSPSETVQRDIDAINGVLQVMTYDSKAFSRSNFFESVPNDTTRFVLEFLLWDTKAVEMGISLEPTDVRKEMLRDLLGRTPDPKLHGVLLQGLAMRYPDIPTSRLTELLNREYRVRIAQASLIGSTFFNRTQVTTPTFATAQEWFRFYKDVCSQTSYFAFSLPVSHFVSKVTETPTTEDLQKIFEAFKSQEPDPARETPGFKQPRRIQVAWLGGSTNQEHYRTRAPQLLKAQIAASQIATALTVPVGGSAFPAPITTVAAIQTGDAPLLGLYDEYLSRRFPWNDAITPRLRDTSVIRPTTIASLVSQSVVAALTQAPVITGILTMEQQAIAAEVRDRVRVGMPAVLAPLSAPTPLMWALPLHGLTTPATILHALPGDLPFAALRGRFRERLESDLLGKLMISDLTEFQTEIAKLAKDRAPAIADVYVEEFVKQRGLKSGRMTGLADRFSISNEPALLPLKDHFTSGHGGQLRGAANFGEFFFNDQSSFGQSTPASATYDARWYPNNQPPSMVVPNQQLFLAWRTEDTPPKTLTFDEAKPQVIAAWKFDKARDLAEKAAKALADEAKAIASDKAKLRDLGDRVKREYTGTWFEIGPVAELNQDPSLSPDSGITFSPYSLPFDVNSPRTDTVQKLLGIKDKPIGESITFTNVPSDTVYLAMLVGKAEKKESDFYEVYASLNKFGVPNQFAEQFLRKQAAQVYQMVTNQLREEAKYTEDKETIEKRVQDELKNLR</sequence>
<name>A0A6C2YT06_9BACT</name>
<dbReference type="Proteomes" id="UP000464378">
    <property type="component" value="Chromosome"/>
</dbReference>